<name>A0ABV4B938_9GAMM</name>
<evidence type="ECO:0000313" key="1">
    <source>
        <dbReference type="EMBL" id="MEY6430821.1"/>
    </source>
</evidence>
<dbReference type="EMBL" id="JBDKXB010000001">
    <property type="protein sequence ID" value="MEY6430821.1"/>
    <property type="molecule type" value="Genomic_DNA"/>
</dbReference>
<sequence>MKEPMRLGIRESRLQQTRCQARAFVSGRNAYRRHVQTGPRIRRQSVLYRSANLFQERHHVREPPSLFVGQVVRHPMSTRGGRVITQDKPDLPVRRRAISRNPTDSPREHIVTPLVEQGPRNGDHALPTEAETLRQWLTIVKQINVQTQHCIDVMGMNSINPNGIIISAHLCERLLACISIERAYPEAEIGPTTGTSGHIGHGVRNTCEHIETG</sequence>
<protein>
    <submittedName>
        <fullName evidence="1">Uncharacterized protein</fullName>
    </submittedName>
</protein>
<dbReference type="Proteomes" id="UP001564408">
    <property type="component" value="Unassembled WGS sequence"/>
</dbReference>
<comment type="caution">
    <text evidence="1">The sequence shown here is derived from an EMBL/GenBank/DDBJ whole genome shotgun (WGS) entry which is preliminary data.</text>
</comment>
<keyword evidence="2" id="KW-1185">Reference proteome</keyword>
<reference evidence="1 2" key="1">
    <citation type="submission" date="2024-05" db="EMBL/GenBank/DDBJ databases">
        <title>Genome Sequence and Characterization of the New Strain Purple Sulfur Bacterium of Genus Thioalkalicoccus.</title>
        <authorList>
            <person name="Bryantseva I.A."/>
            <person name="Kyndt J.A."/>
            <person name="Imhoff J.F."/>
        </authorList>
    </citation>
    <scope>NUCLEOTIDE SEQUENCE [LARGE SCALE GENOMIC DNA]</scope>
    <source>
        <strain evidence="1 2">Um2</strain>
    </source>
</reference>
<organism evidence="1 2">
    <name type="scientific">Thioalkalicoccus limnaeus</name>
    <dbReference type="NCBI Taxonomy" id="120681"/>
    <lineage>
        <taxon>Bacteria</taxon>
        <taxon>Pseudomonadati</taxon>
        <taxon>Pseudomonadota</taxon>
        <taxon>Gammaproteobacteria</taxon>
        <taxon>Chromatiales</taxon>
        <taxon>Chromatiaceae</taxon>
        <taxon>Thioalkalicoccus</taxon>
    </lineage>
</organism>
<gene>
    <name evidence="1" type="ORF">ABC977_00180</name>
</gene>
<accession>A0ABV4B938</accession>
<proteinExistence type="predicted"/>
<evidence type="ECO:0000313" key="2">
    <source>
        <dbReference type="Proteomes" id="UP001564408"/>
    </source>
</evidence>